<feature type="region of interest" description="Disordered" evidence="1">
    <location>
        <begin position="1"/>
        <end position="25"/>
    </location>
</feature>
<dbReference type="RefSeq" id="WP_179536051.1">
    <property type="nucleotide sequence ID" value="NZ_JACBYW010000005.1"/>
</dbReference>
<dbReference type="Proteomes" id="UP000548304">
    <property type="component" value="Unassembled WGS sequence"/>
</dbReference>
<proteinExistence type="predicted"/>
<accession>A0A852Z0B1</accession>
<keyword evidence="3" id="KW-1185">Reference proteome</keyword>
<dbReference type="PIRSF" id="PIRSF017393">
    <property type="entry name" value="MTase_SAV2177"/>
    <property type="match status" value="1"/>
</dbReference>
<protein>
    <recommendedName>
        <fullName evidence="4">S-adenosyl methyltransferase</fullName>
    </recommendedName>
</protein>
<comment type="caution">
    <text evidence="2">The sequence shown here is derived from an EMBL/GenBank/DDBJ whole genome shotgun (WGS) entry which is preliminary data.</text>
</comment>
<evidence type="ECO:0000256" key="1">
    <source>
        <dbReference type="SAM" id="MobiDB-lite"/>
    </source>
</evidence>
<evidence type="ECO:0000313" key="2">
    <source>
        <dbReference type="EMBL" id="NYH79650.1"/>
    </source>
</evidence>
<dbReference type="EMBL" id="JACBYW010000005">
    <property type="protein sequence ID" value="NYH79650.1"/>
    <property type="molecule type" value="Genomic_DNA"/>
</dbReference>
<dbReference type="AlphaFoldDB" id="A0A852Z0B1"/>
<organism evidence="2 3">
    <name type="scientific">Actinopolyspora biskrensis</name>
    <dbReference type="NCBI Taxonomy" id="1470178"/>
    <lineage>
        <taxon>Bacteria</taxon>
        <taxon>Bacillati</taxon>
        <taxon>Actinomycetota</taxon>
        <taxon>Actinomycetes</taxon>
        <taxon>Actinopolysporales</taxon>
        <taxon>Actinopolysporaceae</taxon>
        <taxon>Actinopolyspora</taxon>
    </lineage>
</organism>
<dbReference type="Gene3D" id="3.40.50.150">
    <property type="entry name" value="Vaccinia Virus protein VP39"/>
    <property type="match status" value="1"/>
</dbReference>
<dbReference type="SUPFAM" id="SSF53335">
    <property type="entry name" value="S-adenosyl-L-methionine-dependent methyltransferases"/>
    <property type="match status" value="1"/>
</dbReference>
<dbReference type="Pfam" id="PF04672">
    <property type="entry name" value="Methyltransf_19"/>
    <property type="match status" value="1"/>
</dbReference>
<sequence length="281" mass="30248">MNQHENRDEETLFGSAPPPREEVRTDLPNAARMYDYYLGGSTNFAADREAAEAGSAAMPHAREYARANRAFLQRAVTFLAGNGIDQFIDLGSGIPTVGNVHEVAGQFNQRARVAYVDHEPVAVAHAQRLLNDLSGVTMTLADIRDPEAVLSAPGVAELLDFSRPVGLLAVAVLPFVPDQDEAREVLATYRGVCAPGSHLVLSHISALSATPQQVAAAEEVMARTPTPVRWRAPHEIEELLEGFSPVDPGLVPLPLWRPDSTVTEDEVNIANAYGAVGRLDG</sequence>
<evidence type="ECO:0000313" key="3">
    <source>
        <dbReference type="Proteomes" id="UP000548304"/>
    </source>
</evidence>
<gene>
    <name evidence="2" type="ORF">FHR84_002988</name>
</gene>
<dbReference type="InterPro" id="IPR006764">
    <property type="entry name" value="SAM_dep_MeTrfase_SAV2177_type"/>
</dbReference>
<feature type="compositionally biased region" description="Basic and acidic residues" evidence="1">
    <location>
        <begin position="1"/>
        <end position="10"/>
    </location>
</feature>
<reference evidence="2 3" key="1">
    <citation type="submission" date="2020-07" db="EMBL/GenBank/DDBJ databases">
        <title>Genomic Encyclopedia of Type Strains, Phase III (KMG-III): the genomes of soil and plant-associated and newly described type strains.</title>
        <authorList>
            <person name="Whitman W."/>
        </authorList>
    </citation>
    <scope>NUCLEOTIDE SEQUENCE [LARGE SCALE GENOMIC DNA]</scope>
    <source>
        <strain evidence="2 3">CECT 8576</strain>
    </source>
</reference>
<evidence type="ECO:0008006" key="4">
    <source>
        <dbReference type="Google" id="ProtNLM"/>
    </source>
</evidence>
<name>A0A852Z0B1_9ACTN</name>
<dbReference type="InterPro" id="IPR029063">
    <property type="entry name" value="SAM-dependent_MTases_sf"/>
</dbReference>